<dbReference type="InterPro" id="IPR050144">
    <property type="entry name" value="AAE_transporter"/>
</dbReference>
<dbReference type="STRING" id="28115.HQ47_09795"/>
<organism evidence="10 11">
    <name type="scientific">Porphyromonas macacae</name>
    <dbReference type="NCBI Taxonomy" id="28115"/>
    <lineage>
        <taxon>Bacteria</taxon>
        <taxon>Pseudomonadati</taxon>
        <taxon>Bacteroidota</taxon>
        <taxon>Bacteroidia</taxon>
        <taxon>Bacteroidales</taxon>
        <taxon>Porphyromonadaceae</taxon>
        <taxon>Porphyromonas</taxon>
    </lineage>
</organism>
<keyword evidence="6 8" id="KW-1133">Transmembrane helix</keyword>
<dbReference type="Pfam" id="PF06826">
    <property type="entry name" value="Asp-Al_Ex"/>
    <property type="match status" value="2"/>
</dbReference>
<dbReference type="EMBL" id="JRFA01000028">
    <property type="protein sequence ID" value="KGN72512.1"/>
    <property type="molecule type" value="Genomic_DNA"/>
</dbReference>
<name>A0A0A2E4F9_9PORP</name>
<evidence type="ECO:0000259" key="9">
    <source>
        <dbReference type="PROSITE" id="PS51202"/>
    </source>
</evidence>
<evidence type="ECO:0000256" key="8">
    <source>
        <dbReference type="SAM" id="Phobius"/>
    </source>
</evidence>
<feature type="transmembrane region" description="Helical" evidence="8">
    <location>
        <begin position="67"/>
        <end position="88"/>
    </location>
</feature>
<feature type="transmembrane region" description="Helical" evidence="8">
    <location>
        <begin position="100"/>
        <end position="124"/>
    </location>
</feature>
<comment type="subcellular location">
    <subcellularLocation>
        <location evidence="1">Cell membrane</location>
        <topology evidence="1">Multi-pass membrane protein</topology>
    </subcellularLocation>
</comment>
<keyword evidence="11" id="KW-1185">Reference proteome</keyword>
<dbReference type="PANTHER" id="PTHR30445">
    <property type="entry name" value="K(+)_H(+) ANTIPORTER SUBUNIT KHTT"/>
    <property type="match status" value="1"/>
</dbReference>
<feature type="domain" description="RCK C-terminal" evidence="9">
    <location>
        <begin position="291"/>
        <end position="375"/>
    </location>
</feature>
<sequence length="563" mass="60841">MEHLSSWLTEQFLTPSITQTIIALSLVCVIGLWLGKYKIGNITLGITFVFFVGILASHFGLRTDPMMLSFAQSFGLVIFVYALGLEVGPSFFPSLKHGGVMYNFLSIGMVFVTLLLCWGLYLLFDISMPNLLGVMSGAVTNTPVLAALQDTMTQMGLGDPQILADMALACAVSYPLGVVGVILALAVLGVMARKSKGLKKSVQSDASKATYIAEYEVTNPALSGVEVKQAVHIADRHFVISRIWHENEAVIPRYNSVIREGDRLLVISSNEDVELLSALFGRQVKEHDWNKPGINWDSLGDNLVSRRIIITKPKFNGVKLGALSLRNDYAVNITRIDRAGVQLLPNPSLYLQLGDRITVVGDGAAVEQVSDLLGDKIELLDKPKLTSFFGGILLGCLLGMVPFYIPSMSMPVKLGLAGGPIIVGILMGAFGPRLHLTTYITNSATQLVKQLGIVIYMAGLGLASGAKFFETIMHGDGLLWVAIGFIITMVPTIIVGILSMKIFKIDLGSVAGTICGSMANPMALDYADSLVKGDEPSVVYATVYPLGMFIRIITAQILLLFFI</sequence>
<dbReference type="Pfam" id="PF02080">
    <property type="entry name" value="TrkA_C"/>
    <property type="match status" value="1"/>
</dbReference>
<comment type="caution">
    <text evidence="10">The sequence shown here is derived from an EMBL/GenBank/DDBJ whole genome shotgun (WGS) entry which is preliminary data.</text>
</comment>
<dbReference type="GO" id="GO:0005886">
    <property type="term" value="C:plasma membrane"/>
    <property type="evidence" value="ECO:0007669"/>
    <property type="project" value="UniProtKB-SubCell"/>
</dbReference>
<dbReference type="GO" id="GO:0008324">
    <property type="term" value="F:monoatomic cation transmembrane transporter activity"/>
    <property type="evidence" value="ECO:0007669"/>
    <property type="project" value="InterPro"/>
</dbReference>
<dbReference type="eggNOG" id="COG2985">
    <property type="taxonomic scope" value="Bacteria"/>
</dbReference>
<feature type="transmembrane region" description="Helical" evidence="8">
    <location>
        <begin position="543"/>
        <end position="562"/>
    </location>
</feature>
<dbReference type="eggNOG" id="COG0569">
    <property type="taxonomic scope" value="Bacteria"/>
</dbReference>
<feature type="transmembrane region" description="Helical" evidence="8">
    <location>
        <begin position="12"/>
        <end position="35"/>
    </location>
</feature>
<evidence type="ECO:0000256" key="7">
    <source>
        <dbReference type="ARBA" id="ARBA00023136"/>
    </source>
</evidence>
<dbReference type="NCBIfam" id="TIGR01625">
    <property type="entry name" value="YidE_YbjL_dupl"/>
    <property type="match status" value="2"/>
</dbReference>
<dbReference type="Gene3D" id="3.30.70.1450">
    <property type="entry name" value="Regulator of K+ conductance, C-terminal domain"/>
    <property type="match status" value="2"/>
</dbReference>
<keyword evidence="4" id="KW-1003">Cell membrane</keyword>
<keyword evidence="3" id="KW-0813">Transport</keyword>
<dbReference type="GO" id="GO:0006813">
    <property type="term" value="P:potassium ion transport"/>
    <property type="evidence" value="ECO:0007669"/>
    <property type="project" value="InterPro"/>
</dbReference>
<dbReference type="OrthoDB" id="9155749at2"/>
<dbReference type="SUPFAM" id="SSF116726">
    <property type="entry name" value="TrkA C-terminal domain-like"/>
    <property type="match status" value="2"/>
</dbReference>
<feature type="transmembrane region" description="Helical" evidence="8">
    <location>
        <begin position="478"/>
        <end position="498"/>
    </location>
</feature>
<protein>
    <submittedName>
        <fullName evidence="10">Transporter</fullName>
    </submittedName>
</protein>
<dbReference type="InterPro" id="IPR036721">
    <property type="entry name" value="RCK_C_sf"/>
</dbReference>
<proteinExistence type="inferred from homology"/>
<dbReference type="AlphaFoldDB" id="A0A0A2E4F9"/>
<evidence type="ECO:0000256" key="1">
    <source>
        <dbReference type="ARBA" id="ARBA00004651"/>
    </source>
</evidence>
<keyword evidence="5 8" id="KW-0812">Transmembrane</keyword>
<dbReference type="PANTHER" id="PTHR30445:SF3">
    <property type="entry name" value="TRANSPORT PROTEIN YIDE-RELATED"/>
    <property type="match status" value="1"/>
</dbReference>
<keyword evidence="7 8" id="KW-0472">Membrane</keyword>
<evidence type="ECO:0000256" key="2">
    <source>
        <dbReference type="ARBA" id="ARBA00009854"/>
    </source>
</evidence>
<evidence type="ECO:0000313" key="11">
    <source>
        <dbReference type="Proteomes" id="UP000030103"/>
    </source>
</evidence>
<accession>A0A0A2E4F9</accession>
<dbReference type="InterPro" id="IPR006037">
    <property type="entry name" value="RCK_C"/>
</dbReference>
<dbReference type="NCBIfam" id="NF003007">
    <property type="entry name" value="PRK03818.1"/>
    <property type="match status" value="1"/>
</dbReference>
<dbReference type="Proteomes" id="UP000030103">
    <property type="component" value="Unassembled WGS sequence"/>
</dbReference>
<feature type="domain" description="RCK C-terminal" evidence="9">
    <location>
        <begin position="200"/>
        <end position="282"/>
    </location>
</feature>
<evidence type="ECO:0000256" key="6">
    <source>
        <dbReference type="ARBA" id="ARBA00022989"/>
    </source>
</evidence>
<feature type="transmembrane region" description="Helical" evidence="8">
    <location>
        <begin position="417"/>
        <end position="435"/>
    </location>
</feature>
<evidence type="ECO:0000256" key="4">
    <source>
        <dbReference type="ARBA" id="ARBA00022475"/>
    </source>
</evidence>
<evidence type="ECO:0000313" key="10">
    <source>
        <dbReference type="EMBL" id="KGN72512.1"/>
    </source>
</evidence>
<dbReference type="RefSeq" id="WP_036875109.1">
    <property type="nucleotide sequence ID" value="NZ_JBGYTE010000030.1"/>
</dbReference>
<feature type="transmembrane region" description="Helical" evidence="8">
    <location>
        <begin position="385"/>
        <end position="405"/>
    </location>
</feature>
<feature type="transmembrane region" description="Helical" evidence="8">
    <location>
        <begin position="42"/>
        <end position="61"/>
    </location>
</feature>
<dbReference type="InterPro" id="IPR006512">
    <property type="entry name" value="YidE_YbjL"/>
</dbReference>
<feature type="transmembrane region" description="Helical" evidence="8">
    <location>
        <begin position="447"/>
        <end position="466"/>
    </location>
</feature>
<reference evidence="10 11" key="1">
    <citation type="submission" date="2014-09" db="EMBL/GenBank/DDBJ databases">
        <title>Draft Genome Sequence of Porphyromonas macacae COT-192_OH2859.</title>
        <authorList>
            <person name="Wallis C."/>
            <person name="Deusch O."/>
            <person name="O'Flynn C."/>
            <person name="Davis I."/>
            <person name="Horsfall A."/>
            <person name="Kirkwood N."/>
            <person name="Harris S."/>
            <person name="Eisen J.A."/>
            <person name="Coil D.A."/>
            <person name="Darling A.E."/>
            <person name="Jospin G."/>
            <person name="Alexiev A."/>
        </authorList>
    </citation>
    <scope>NUCLEOTIDE SEQUENCE [LARGE SCALE GENOMIC DNA]</scope>
    <source>
        <strain evidence="11">COT-192 OH2859</strain>
    </source>
</reference>
<comment type="similarity">
    <text evidence="2">Belongs to the AAE transporter (TC 2.A.81) family.</text>
</comment>
<gene>
    <name evidence="10" type="ORF">HQ47_09795</name>
</gene>
<evidence type="ECO:0000256" key="5">
    <source>
        <dbReference type="ARBA" id="ARBA00022692"/>
    </source>
</evidence>
<evidence type="ECO:0000256" key="3">
    <source>
        <dbReference type="ARBA" id="ARBA00022448"/>
    </source>
</evidence>
<feature type="transmembrane region" description="Helical" evidence="8">
    <location>
        <begin position="505"/>
        <end position="523"/>
    </location>
</feature>
<dbReference type="PROSITE" id="PS51202">
    <property type="entry name" value="RCK_C"/>
    <property type="match status" value="2"/>
</dbReference>
<feature type="transmembrane region" description="Helical" evidence="8">
    <location>
        <begin position="166"/>
        <end position="191"/>
    </location>
</feature>